<dbReference type="EMBL" id="FOMT01000006">
    <property type="protein sequence ID" value="SFF20328.1"/>
    <property type="molecule type" value="Genomic_DNA"/>
</dbReference>
<evidence type="ECO:0000256" key="2">
    <source>
        <dbReference type="ARBA" id="ARBA00022729"/>
    </source>
</evidence>
<dbReference type="Pfam" id="PF22244">
    <property type="entry name" value="GCE_fung"/>
    <property type="match status" value="1"/>
</dbReference>
<dbReference type="InterPro" id="IPR054579">
    <property type="entry name" value="GCE-like_dom"/>
</dbReference>
<accession>A0A1I2GSW1</accession>
<keyword evidence="2" id="KW-0732">Signal</keyword>
<evidence type="ECO:0000259" key="4">
    <source>
        <dbReference type="Pfam" id="PF22244"/>
    </source>
</evidence>
<dbReference type="SUPFAM" id="SSF53474">
    <property type="entry name" value="alpha/beta-Hydrolases"/>
    <property type="match status" value="1"/>
</dbReference>
<keyword evidence="1" id="KW-0719">Serine esterase</keyword>
<sequence length="283" mass="32195">MEKDVLVLSIRKGTYISPADLPLKQELPDPFTFEDGRRVLTVSDWEERSEELQDMYHYYMYGYKPDTSGEQVSYEKTEQGLQVQVTRELYSDIDATRAVVTGFSRWGKASLVIGMMDKRFALINPHASGAGGMASFRYSLEGKVYPWGTAGRSEPLDALHSESLAHWFNSVFLAFKDPAALPFDQHELAALMAPRALLLTGGYEDDWVNPEGMYVSYAEAERVYKFLGAENQIGIAYRSGGHNRTQEDISHLLDYCDWRLRGIQPKTTDFKSSLYEPWRQGID</sequence>
<evidence type="ECO:0000313" key="6">
    <source>
        <dbReference type="Proteomes" id="UP000198855"/>
    </source>
</evidence>
<reference evidence="6" key="1">
    <citation type="submission" date="2016-10" db="EMBL/GenBank/DDBJ databases">
        <authorList>
            <person name="Varghese N."/>
            <person name="Submissions S."/>
        </authorList>
    </citation>
    <scope>NUCLEOTIDE SEQUENCE [LARGE SCALE GENOMIC DNA]</scope>
    <source>
        <strain evidence="6">CGMCC 1.10784</strain>
    </source>
</reference>
<keyword evidence="3" id="KW-0378">Hydrolase</keyword>
<proteinExistence type="predicted"/>
<dbReference type="Gene3D" id="3.40.50.1820">
    <property type="entry name" value="alpha/beta hydrolase"/>
    <property type="match status" value="2"/>
</dbReference>
<dbReference type="STRING" id="1045775.SAMN05216378_5440"/>
<dbReference type="Proteomes" id="UP000198855">
    <property type="component" value="Unassembled WGS sequence"/>
</dbReference>
<feature type="domain" description="4-O-methyl-glucuronoyl methylesterase-like" evidence="4">
    <location>
        <begin position="90"/>
        <end position="228"/>
    </location>
</feature>
<protein>
    <recommendedName>
        <fullName evidence="4">4-O-methyl-glucuronoyl methylesterase-like domain-containing protein</fullName>
    </recommendedName>
</protein>
<organism evidence="5 6">
    <name type="scientific">Paenibacillus catalpae</name>
    <dbReference type="NCBI Taxonomy" id="1045775"/>
    <lineage>
        <taxon>Bacteria</taxon>
        <taxon>Bacillati</taxon>
        <taxon>Bacillota</taxon>
        <taxon>Bacilli</taxon>
        <taxon>Bacillales</taxon>
        <taxon>Paenibacillaceae</taxon>
        <taxon>Paenibacillus</taxon>
    </lineage>
</organism>
<dbReference type="GO" id="GO:0052689">
    <property type="term" value="F:carboxylic ester hydrolase activity"/>
    <property type="evidence" value="ECO:0007669"/>
    <property type="project" value="UniProtKB-KW"/>
</dbReference>
<gene>
    <name evidence="5" type="ORF">SAMN05216378_5440</name>
</gene>
<evidence type="ECO:0000313" key="5">
    <source>
        <dbReference type="EMBL" id="SFF20328.1"/>
    </source>
</evidence>
<dbReference type="AlphaFoldDB" id="A0A1I2GSW1"/>
<evidence type="ECO:0000256" key="3">
    <source>
        <dbReference type="ARBA" id="ARBA00022801"/>
    </source>
</evidence>
<keyword evidence="6" id="KW-1185">Reference proteome</keyword>
<dbReference type="InterPro" id="IPR029058">
    <property type="entry name" value="AB_hydrolase_fold"/>
</dbReference>
<evidence type="ECO:0000256" key="1">
    <source>
        <dbReference type="ARBA" id="ARBA00022487"/>
    </source>
</evidence>
<name>A0A1I2GSW1_9BACL</name>